<evidence type="ECO:0000313" key="8">
    <source>
        <dbReference type="EMBL" id="KPJ50483.1"/>
    </source>
</evidence>
<comment type="caution">
    <text evidence="8">The sequence shown here is derived from an EMBL/GenBank/DDBJ whole genome shotgun (WGS) entry which is preliminary data.</text>
</comment>
<dbReference type="GO" id="GO:0055085">
    <property type="term" value="P:transmembrane transport"/>
    <property type="evidence" value="ECO:0007669"/>
    <property type="project" value="InterPro"/>
</dbReference>
<evidence type="ECO:0000256" key="4">
    <source>
        <dbReference type="ARBA" id="ARBA00022989"/>
    </source>
</evidence>
<feature type="non-terminal residue" evidence="8">
    <location>
        <position position="110"/>
    </location>
</feature>
<accession>A0A0S7WK79</accession>
<keyword evidence="6" id="KW-0813">Transport</keyword>
<name>A0A0S7WK79_UNCT6</name>
<evidence type="ECO:0000256" key="3">
    <source>
        <dbReference type="ARBA" id="ARBA00022692"/>
    </source>
</evidence>
<dbReference type="GO" id="GO:0043190">
    <property type="term" value="C:ATP-binding cassette (ABC) transporter complex"/>
    <property type="evidence" value="ECO:0007669"/>
    <property type="project" value="InterPro"/>
</dbReference>
<feature type="transmembrane region" description="Helical" evidence="7">
    <location>
        <begin position="38"/>
        <end position="56"/>
    </location>
</feature>
<dbReference type="PROSITE" id="PS51257">
    <property type="entry name" value="PROKAR_LIPOPROTEIN"/>
    <property type="match status" value="1"/>
</dbReference>
<keyword evidence="5 7" id="KW-0472">Membrane</keyword>
<evidence type="ECO:0008006" key="10">
    <source>
        <dbReference type="Google" id="ProtNLM"/>
    </source>
</evidence>
<organism evidence="8 9">
    <name type="scientific">candidate division TA06 bacterium DG_26</name>
    <dbReference type="NCBI Taxonomy" id="1703771"/>
    <lineage>
        <taxon>Bacteria</taxon>
        <taxon>Bacteria division TA06</taxon>
    </lineage>
</organism>
<evidence type="ECO:0000256" key="2">
    <source>
        <dbReference type="ARBA" id="ARBA00008034"/>
    </source>
</evidence>
<dbReference type="Proteomes" id="UP000051124">
    <property type="component" value="Unassembled WGS sequence"/>
</dbReference>
<dbReference type="PANTHER" id="PTHR30477">
    <property type="entry name" value="ABC-TRANSPORTER METAL-BINDING PROTEIN"/>
    <property type="match status" value="1"/>
</dbReference>
<dbReference type="SUPFAM" id="SSF81345">
    <property type="entry name" value="ABC transporter involved in vitamin B12 uptake, BtuC"/>
    <property type="match status" value="1"/>
</dbReference>
<feature type="transmembrane region" description="Helical" evidence="7">
    <location>
        <begin position="91"/>
        <end position="108"/>
    </location>
</feature>
<evidence type="ECO:0000256" key="1">
    <source>
        <dbReference type="ARBA" id="ARBA00004141"/>
    </source>
</evidence>
<keyword evidence="4 7" id="KW-1133">Transmembrane helix</keyword>
<evidence type="ECO:0000256" key="5">
    <source>
        <dbReference type="ARBA" id="ARBA00023136"/>
    </source>
</evidence>
<evidence type="ECO:0000256" key="6">
    <source>
        <dbReference type="RuleBase" id="RU003943"/>
    </source>
</evidence>
<protein>
    <recommendedName>
        <fullName evidence="10">Metal ABC transporter permease</fullName>
    </recommendedName>
</protein>
<gene>
    <name evidence="8" type="ORF">AMJ40_02745</name>
</gene>
<reference evidence="8 9" key="1">
    <citation type="journal article" date="2015" name="Microbiome">
        <title>Genomic resolution of linkages in carbon, nitrogen, and sulfur cycling among widespread estuary sediment bacteria.</title>
        <authorList>
            <person name="Baker B.J."/>
            <person name="Lazar C.S."/>
            <person name="Teske A.P."/>
            <person name="Dick G.J."/>
        </authorList>
    </citation>
    <scope>NUCLEOTIDE SEQUENCE [LARGE SCALE GENOMIC DNA]</scope>
    <source>
        <strain evidence="8">DG_26</strain>
    </source>
</reference>
<keyword evidence="3 6" id="KW-0812">Transmembrane</keyword>
<dbReference type="GO" id="GO:0010043">
    <property type="term" value="P:response to zinc ion"/>
    <property type="evidence" value="ECO:0007669"/>
    <property type="project" value="TreeGrafter"/>
</dbReference>
<dbReference type="PANTHER" id="PTHR30477:SF18">
    <property type="entry name" value="METAL TRANSPORT SYSTEM MEMBRANE PROTEIN CT_417-RELATED"/>
    <property type="match status" value="1"/>
</dbReference>
<dbReference type="AlphaFoldDB" id="A0A0S7WK79"/>
<sequence>MAILKYEFVRNALLAGALASISCGIIGSLVVSKRIVSICGGIAHASFGGVGLGYLLRMNPTWGALLFGVLTSLGIGTITKKSKHPEDTSIAILWAVGMSLGIIFIGLSRG</sequence>
<dbReference type="InterPro" id="IPR037294">
    <property type="entry name" value="ABC_BtuC-like"/>
</dbReference>
<proteinExistence type="inferred from homology"/>
<evidence type="ECO:0000256" key="7">
    <source>
        <dbReference type="SAM" id="Phobius"/>
    </source>
</evidence>
<dbReference type="EMBL" id="LIZT01000020">
    <property type="protein sequence ID" value="KPJ50483.1"/>
    <property type="molecule type" value="Genomic_DNA"/>
</dbReference>
<feature type="transmembrane region" description="Helical" evidence="7">
    <location>
        <begin position="62"/>
        <end position="79"/>
    </location>
</feature>
<dbReference type="InterPro" id="IPR001626">
    <property type="entry name" value="ABC_TroCD"/>
</dbReference>
<evidence type="ECO:0000313" key="9">
    <source>
        <dbReference type="Proteomes" id="UP000051124"/>
    </source>
</evidence>
<comment type="subcellular location">
    <subcellularLocation>
        <location evidence="6">Cell membrane</location>
        <topology evidence="6">Multi-pass membrane protein</topology>
    </subcellularLocation>
    <subcellularLocation>
        <location evidence="1">Membrane</location>
        <topology evidence="1">Multi-pass membrane protein</topology>
    </subcellularLocation>
</comment>
<comment type="similarity">
    <text evidence="2 6">Belongs to the ABC-3 integral membrane protein family.</text>
</comment>
<dbReference type="Pfam" id="PF00950">
    <property type="entry name" value="ABC-3"/>
    <property type="match status" value="1"/>
</dbReference>
<feature type="transmembrane region" description="Helical" evidence="7">
    <location>
        <begin position="12"/>
        <end position="31"/>
    </location>
</feature>